<evidence type="ECO:0008006" key="5">
    <source>
        <dbReference type="Google" id="ProtNLM"/>
    </source>
</evidence>
<feature type="region of interest" description="Disordered" evidence="2">
    <location>
        <begin position="114"/>
        <end position="140"/>
    </location>
</feature>
<evidence type="ECO:0000256" key="1">
    <source>
        <dbReference type="ARBA" id="ARBA00007120"/>
    </source>
</evidence>
<dbReference type="PANTHER" id="PTHR30289:SF1">
    <property type="entry name" value="PEBP (PHOSPHATIDYLETHANOLAMINE-BINDING PROTEIN) FAMILY PROTEIN"/>
    <property type="match status" value="1"/>
</dbReference>
<gene>
    <name evidence="3" type="ORF">SAMN04490357_6014</name>
</gene>
<dbReference type="EMBL" id="FNTD01000004">
    <property type="protein sequence ID" value="SED83842.1"/>
    <property type="molecule type" value="Genomic_DNA"/>
</dbReference>
<accession>A0A1H5DYC0</accession>
<dbReference type="SUPFAM" id="SSF49777">
    <property type="entry name" value="PEBP-like"/>
    <property type="match status" value="1"/>
</dbReference>
<name>A0A1H5DYC0_9ACTN</name>
<dbReference type="CDD" id="cd00865">
    <property type="entry name" value="PEBP_bact_arch"/>
    <property type="match status" value="1"/>
</dbReference>
<reference evidence="3 4" key="1">
    <citation type="submission" date="2016-10" db="EMBL/GenBank/DDBJ databases">
        <authorList>
            <person name="de Groot N.N."/>
        </authorList>
    </citation>
    <scope>NUCLEOTIDE SEQUENCE [LARGE SCALE GENOMIC DNA]</scope>
    <source>
        <strain evidence="3 4">DSM 40306</strain>
    </source>
</reference>
<dbReference type="STRING" id="67331.SAMN04490357_6014"/>
<protein>
    <recommendedName>
        <fullName evidence="5">YbhB/YbcL family Raf kinase inhibitor-like protein</fullName>
    </recommendedName>
</protein>
<dbReference type="NCBIfam" id="TIGR00481">
    <property type="entry name" value="YbhB/YbcL family Raf kinase inhibitor-like protein"/>
    <property type="match status" value="1"/>
</dbReference>
<dbReference type="PANTHER" id="PTHR30289">
    <property type="entry name" value="UNCHARACTERIZED PROTEIN YBCL-RELATED"/>
    <property type="match status" value="1"/>
</dbReference>
<dbReference type="Gene3D" id="3.90.280.10">
    <property type="entry name" value="PEBP-like"/>
    <property type="match status" value="1"/>
</dbReference>
<evidence type="ECO:0000313" key="4">
    <source>
        <dbReference type="Proteomes" id="UP000182375"/>
    </source>
</evidence>
<dbReference type="Pfam" id="PF01161">
    <property type="entry name" value="PBP"/>
    <property type="match status" value="1"/>
</dbReference>
<comment type="similarity">
    <text evidence="1">Belongs to the UPF0098 family.</text>
</comment>
<dbReference type="PROSITE" id="PS51257">
    <property type="entry name" value="PROKAR_LIPOPROTEIN"/>
    <property type="match status" value="1"/>
</dbReference>
<dbReference type="InterPro" id="IPR008914">
    <property type="entry name" value="PEBP"/>
</dbReference>
<feature type="compositionally biased region" description="Low complexity" evidence="2">
    <location>
        <begin position="30"/>
        <end position="40"/>
    </location>
</feature>
<sequence length="189" mass="19325">MRKEVAIVAAVLAVAVAGCGGGTGEGTGAGSPTTAAPASARRMSVTSPAYPDGGTIPRPHTCDGEDVSPPLVLTGVPGGTDSLAMVMRDLDTPHGAFAHWLVWDIGAGTRRLAAGQRPPGAEEGRNGFGTDGYRGPCPPRGDHPHRYLLTVYATDRRPPVSPGASLDALRRALSGHTLATATLTGRYGH</sequence>
<dbReference type="GeneID" id="95515072"/>
<evidence type="ECO:0000256" key="2">
    <source>
        <dbReference type="SAM" id="MobiDB-lite"/>
    </source>
</evidence>
<dbReference type="InterPro" id="IPR005247">
    <property type="entry name" value="YbhB_YbcL/LppC-like"/>
</dbReference>
<feature type="region of interest" description="Disordered" evidence="2">
    <location>
        <begin position="21"/>
        <end position="46"/>
    </location>
</feature>
<dbReference type="InterPro" id="IPR036610">
    <property type="entry name" value="PEBP-like_sf"/>
</dbReference>
<proteinExistence type="inferred from homology"/>
<dbReference type="AlphaFoldDB" id="A0A1H5DYC0"/>
<evidence type="ECO:0000313" key="3">
    <source>
        <dbReference type="EMBL" id="SED83842.1"/>
    </source>
</evidence>
<dbReference type="RefSeq" id="WP_208624915.1">
    <property type="nucleotide sequence ID" value="NZ_FNTD01000004.1"/>
</dbReference>
<dbReference type="Proteomes" id="UP000182375">
    <property type="component" value="Unassembled WGS sequence"/>
</dbReference>
<organism evidence="3 4">
    <name type="scientific">Streptomyces misionensis</name>
    <dbReference type="NCBI Taxonomy" id="67331"/>
    <lineage>
        <taxon>Bacteria</taxon>
        <taxon>Bacillati</taxon>
        <taxon>Actinomycetota</taxon>
        <taxon>Actinomycetes</taxon>
        <taxon>Kitasatosporales</taxon>
        <taxon>Streptomycetaceae</taxon>
        <taxon>Streptomyces</taxon>
    </lineage>
</organism>